<evidence type="ECO:0000313" key="2">
    <source>
        <dbReference type="Proteomes" id="UP001418222"/>
    </source>
</evidence>
<sequence>MSISPSLSPRQCPDRYTFRAGRNLPDKEFCYRFVGTVIVTAAVHRGFGRRLPCHQVTNFLDLPALGRRQPLYMVLRLCGDLCFW</sequence>
<evidence type="ECO:0000313" key="1">
    <source>
        <dbReference type="EMBL" id="KAK8925679.1"/>
    </source>
</evidence>
<gene>
    <name evidence="1" type="ORF">KSP39_PZI018466</name>
</gene>
<organism evidence="1 2">
    <name type="scientific">Platanthera zijinensis</name>
    <dbReference type="NCBI Taxonomy" id="2320716"/>
    <lineage>
        <taxon>Eukaryota</taxon>
        <taxon>Viridiplantae</taxon>
        <taxon>Streptophyta</taxon>
        <taxon>Embryophyta</taxon>
        <taxon>Tracheophyta</taxon>
        <taxon>Spermatophyta</taxon>
        <taxon>Magnoliopsida</taxon>
        <taxon>Liliopsida</taxon>
        <taxon>Asparagales</taxon>
        <taxon>Orchidaceae</taxon>
        <taxon>Orchidoideae</taxon>
        <taxon>Orchideae</taxon>
        <taxon>Orchidinae</taxon>
        <taxon>Platanthera</taxon>
    </lineage>
</organism>
<name>A0AAP0FYB5_9ASPA</name>
<proteinExistence type="predicted"/>
<dbReference type="AntiFam" id="ANF00025">
    <property type="entry name" value="Antisense to 23S rRNA"/>
</dbReference>
<protein>
    <submittedName>
        <fullName evidence="1">Uncharacterized protein</fullName>
    </submittedName>
</protein>
<reference evidence="1 2" key="1">
    <citation type="journal article" date="2022" name="Nat. Plants">
        <title>Genomes of leafy and leafless Platanthera orchids illuminate the evolution of mycoheterotrophy.</title>
        <authorList>
            <person name="Li M.H."/>
            <person name="Liu K.W."/>
            <person name="Li Z."/>
            <person name="Lu H.C."/>
            <person name="Ye Q.L."/>
            <person name="Zhang D."/>
            <person name="Wang J.Y."/>
            <person name="Li Y.F."/>
            <person name="Zhong Z.M."/>
            <person name="Liu X."/>
            <person name="Yu X."/>
            <person name="Liu D.K."/>
            <person name="Tu X.D."/>
            <person name="Liu B."/>
            <person name="Hao Y."/>
            <person name="Liao X.Y."/>
            <person name="Jiang Y.T."/>
            <person name="Sun W.H."/>
            <person name="Chen J."/>
            <person name="Chen Y.Q."/>
            <person name="Ai Y."/>
            <person name="Zhai J.W."/>
            <person name="Wu S.S."/>
            <person name="Zhou Z."/>
            <person name="Hsiao Y.Y."/>
            <person name="Wu W.L."/>
            <person name="Chen Y.Y."/>
            <person name="Lin Y.F."/>
            <person name="Hsu J.L."/>
            <person name="Li C.Y."/>
            <person name="Wang Z.W."/>
            <person name="Zhao X."/>
            <person name="Zhong W.Y."/>
            <person name="Ma X.K."/>
            <person name="Ma L."/>
            <person name="Huang J."/>
            <person name="Chen G.Z."/>
            <person name="Huang M.Z."/>
            <person name="Huang L."/>
            <person name="Peng D.H."/>
            <person name="Luo Y.B."/>
            <person name="Zou S.Q."/>
            <person name="Chen S.P."/>
            <person name="Lan S."/>
            <person name="Tsai W.C."/>
            <person name="Van de Peer Y."/>
            <person name="Liu Z.J."/>
        </authorList>
    </citation>
    <scope>NUCLEOTIDE SEQUENCE [LARGE SCALE GENOMIC DNA]</scope>
    <source>
        <strain evidence="1">Lor287</strain>
    </source>
</reference>
<dbReference type="AlphaFoldDB" id="A0AAP0FYB5"/>
<accession>A0AAP0FYB5</accession>
<comment type="caution">
    <text evidence="1">The sequence shown here is derived from an EMBL/GenBank/DDBJ whole genome shotgun (WGS) entry which is preliminary data.</text>
</comment>
<dbReference type="Proteomes" id="UP001418222">
    <property type="component" value="Unassembled WGS sequence"/>
</dbReference>
<keyword evidence="2" id="KW-1185">Reference proteome</keyword>
<dbReference type="EMBL" id="JBBWWQ010000016">
    <property type="protein sequence ID" value="KAK8925679.1"/>
    <property type="molecule type" value="Genomic_DNA"/>
</dbReference>